<dbReference type="InterPro" id="IPR036259">
    <property type="entry name" value="MFS_trans_sf"/>
</dbReference>
<dbReference type="OrthoDB" id="9761985at2"/>
<accession>A0A3A5H9Z2</accession>
<comment type="caution">
    <text evidence="3">The sequence shown here is derived from an EMBL/GenBank/DDBJ whole genome shotgun (WGS) entry which is preliminary data.</text>
</comment>
<protein>
    <recommendedName>
        <fullName evidence="5">Spermidine synthase</fullName>
    </recommendedName>
</protein>
<sequence>MTTDNALRTIPVARVHPVAVLYTATAFTGAALLFLVEPMAARLLLPSYGGAASVWATCTLFFQVVLLLGYVFVHVTSRFGPRRQPLIMVPLLVLPLLVLPLALPADAAPESSPVWWLLRTLVIMVGLPFAVLTTTGPVLQRWYSWLDVPRAHDPYFLYAASNVGSFVGLLAYPFAVEPHLALHEQRMWWSAAFVVFLGLVTTCGLTAFRGRRTAEAAPRTARPSTRTMLIWLALAFLPSSLMLGVTAHITTDVAPIPLLWVMPLAIYLATFVVAFGGRGRRRPARMATIALVLVIGTRAMTFAEQSLPLPLTVGAHLAMLAVVAYVAHAILAADRPPADHLTLFFVVISIGGALGGLLNGLVAPLVFDRVIEYSLVLAGVPLLWLAVGATRWIALSMAALLVVGSFTTLQRGEVLARSRTFYGSYVVIEQSDRVDFGHGTTVHGFQSTQPGKRNEPTAYYARSGPLADVFEHFGSLARDITAVGLGAGTMAAYGSRGQKMRFIEIDPEVIRLASDTRNFTFLSASAADVEMIAGDGRLKVAELPPASTDLLVLDAFSSDAVPVHLLTAEAFAEYASRVRPGGAIVVHISNNYFDLRGVVAGAAAGLGWDSAIGQGGEKPLGRLSVWVTLSPDGGLADVLTDESGWAPLDGAPRDAWTDDHASLLDVLR</sequence>
<reference evidence="4" key="1">
    <citation type="submission" date="2018-09" db="EMBL/GenBank/DDBJ databases">
        <authorList>
            <person name="Zhu H."/>
        </authorList>
    </citation>
    <scope>NUCLEOTIDE SEQUENCE [LARGE SCALE GENOMIC DNA]</scope>
    <source>
        <strain evidence="4">K1W22B-1</strain>
    </source>
</reference>
<dbReference type="AlphaFoldDB" id="A0A3A5H9Z2"/>
<evidence type="ECO:0000256" key="1">
    <source>
        <dbReference type="ARBA" id="ARBA00023115"/>
    </source>
</evidence>
<dbReference type="SUPFAM" id="SSF53335">
    <property type="entry name" value="S-adenosyl-L-methionine-dependent methyltransferases"/>
    <property type="match status" value="1"/>
</dbReference>
<feature type="transmembrane region" description="Helical" evidence="2">
    <location>
        <begin position="256"/>
        <end position="277"/>
    </location>
</feature>
<feature type="transmembrane region" description="Helical" evidence="2">
    <location>
        <begin position="12"/>
        <end position="36"/>
    </location>
</feature>
<feature type="transmembrane region" description="Helical" evidence="2">
    <location>
        <begin position="187"/>
        <end position="208"/>
    </location>
</feature>
<keyword evidence="2" id="KW-0812">Transmembrane</keyword>
<dbReference type="PANTHER" id="PTHR43317:SF1">
    <property type="entry name" value="THERMOSPERMINE SYNTHASE ACAULIS5"/>
    <property type="match status" value="1"/>
</dbReference>
<dbReference type="GO" id="GO:0006596">
    <property type="term" value="P:polyamine biosynthetic process"/>
    <property type="evidence" value="ECO:0007669"/>
    <property type="project" value="UniProtKB-KW"/>
</dbReference>
<dbReference type="InterPro" id="IPR029063">
    <property type="entry name" value="SAM-dependent_MTases_sf"/>
</dbReference>
<dbReference type="RefSeq" id="WP_120058654.1">
    <property type="nucleotide sequence ID" value="NZ_QYRP01000002.1"/>
</dbReference>
<feature type="transmembrane region" description="Helical" evidence="2">
    <location>
        <begin position="48"/>
        <end position="73"/>
    </location>
</feature>
<evidence type="ECO:0000313" key="4">
    <source>
        <dbReference type="Proteomes" id="UP000276542"/>
    </source>
</evidence>
<keyword evidence="2" id="KW-1133">Transmembrane helix</keyword>
<dbReference type="SUPFAM" id="SSF103473">
    <property type="entry name" value="MFS general substrate transporter"/>
    <property type="match status" value="1"/>
</dbReference>
<dbReference type="EMBL" id="QYRP01000002">
    <property type="protein sequence ID" value="RJS44854.1"/>
    <property type="molecule type" value="Genomic_DNA"/>
</dbReference>
<dbReference type="PANTHER" id="PTHR43317">
    <property type="entry name" value="THERMOSPERMINE SYNTHASE ACAULIS5"/>
    <property type="match status" value="1"/>
</dbReference>
<organism evidence="3 4">
    <name type="scientific">Nocardioides cavernaquae</name>
    <dbReference type="NCBI Taxonomy" id="2321396"/>
    <lineage>
        <taxon>Bacteria</taxon>
        <taxon>Bacillati</taxon>
        <taxon>Actinomycetota</taxon>
        <taxon>Actinomycetes</taxon>
        <taxon>Propionibacteriales</taxon>
        <taxon>Nocardioidaceae</taxon>
        <taxon>Nocardioides</taxon>
    </lineage>
</organism>
<evidence type="ECO:0008006" key="5">
    <source>
        <dbReference type="Google" id="ProtNLM"/>
    </source>
</evidence>
<dbReference type="Gene3D" id="3.40.50.150">
    <property type="entry name" value="Vaccinia Virus protein VP39"/>
    <property type="match status" value="1"/>
</dbReference>
<keyword evidence="1" id="KW-0620">Polyamine biosynthesis</keyword>
<dbReference type="NCBIfam" id="NF037959">
    <property type="entry name" value="MFS_SpdSyn"/>
    <property type="match status" value="1"/>
</dbReference>
<evidence type="ECO:0000313" key="3">
    <source>
        <dbReference type="EMBL" id="RJS44854.1"/>
    </source>
</evidence>
<name>A0A3A5H9Z2_9ACTN</name>
<feature type="transmembrane region" description="Helical" evidence="2">
    <location>
        <begin position="343"/>
        <end position="362"/>
    </location>
</feature>
<feature type="transmembrane region" description="Helical" evidence="2">
    <location>
        <begin position="229"/>
        <end position="250"/>
    </location>
</feature>
<feature type="transmembrane region" description="Helical" evidence="2">
    <location>
        <begin position="155"/>
        <end position="175"/>
    </location>
</feature>
<dbReference type="Proteomes" id="UP000276542">
    <property type="component" value="Unassembled WGS sequence"/>
</dbReference>
<feature type="transmembrane region" description="Helical" evidence="2">
    <location>
        <begin position="85"/>
        <end position="103"/>
    </location>
</feature>
<evidence type="ECO:0000256" key="2">
    <source>
        <dbReference type="SAM" id="Phobius"/>
    </source>
</evidence>
<proteinExistence type="predicted"/>
<feature type="transmembrane region" description="Helical" evidence="2">
    <location>
        <begin position="382"/>
        <end position="409"/>
    </location>
</feature>
<feature type="transmembrane region" description="Helical" evidence="2">
    <location>
        <begin position="309"/>
        <end position="331"/>
    </location>
</feature>
<keyword evidence="4" id="KW-1185">Reference proteome</keyword>
<feature type="transmembrane region" description="Helical" evidence="2">
    <location>
        <begin position="115"/>
        <end position="134"/>
    </location>
</feature>
<keyword evidence="2" id="KW-0472">Membrane</keyword>
<gene>
    <name evidence="3" type="ORF">D4739_00410</name>
</gene>